<dbReference type="EMBL" id="LAZR01052445">
    <property type="protein sequence ID" value="KKK82939.1"/>
    <property type="molecule type" value="Genomic_DNA"/>
</dbReference>
<reference evidence="1" key="1">
    <citation type="journal article" date="2015" name="Nature">
        <title>Complex archaea that bridge the gap between prokaryotes and eukaryotes.</title>
        <authorList>
            <person name="Spang A."/>
            <person name="Saw J.H."/>
            <person name="Jorgensen S.L."/>
            <person name="Zaremba-Niedzwiedzka K."/>
            <person name="Martijn J."/>
            <person name="Lind A.E."/>
            <person name="van Eijk R."/>
            <person name="Schleper C."/>
            <person name="Guy L."/>
            <person name="Ettema T.J."/>
        </authorList>
    </citation>
    <scope>NUCLEOTIDE SEQUENCE</scope>
</reference>
<dbReference type="InterPro" id="IPR011990">
    <property type="entry name" value="TPR-like_helical_dom_sf"/>
</dbReference>
<sequence>MKKPYLLIITVILCLVLTGSMSLALAEDSDAETIEACKQAAKKNPDDAKAHFNLGVAYLKSGMYKEATEAFKQ</sequence>
<gene>
    <name evidence="1" type="ORF">LCGC14_2798360</name>
</gene>
<evidence type="ECO:0000313" key="1">
    <source>
        <dbReference type="EMBL" id="KKK82939.1"/>
    </source>
</evidence>
<feature type="non-terminal residue" evidence="1">
    <location>
        <position position="73"/>
    </location>
</feature>
<dbReference type="Gene3D" id="1.25.40.10">
    <property type="entry name" value="Tetratricopeptide repeat domain"/>
    <property type="match status" value="1"/>
</dbReference>
<protein>
    <submittedName>
        <fullName evidence="1">Uncharacterized protein</fullName>
    </submittedName>
</protein>
<organism evidence="1">
    <name type="scientific">marine sediment metagenome</name>
    <dbReference type="NCBI Taxonomy" id="412755"/>
    <lineage>
        <taxon>unclassified sequences</taxon>
        <taxon>metagenomes</taxon>
        <taxon>ecological metagenomes</taxon>
    </lineage>
</organism>
<dbReference type="SUPFAM" id="SSF48452">
    <property type="entry name" value="TPR-like"/>
    <property type="match status" value="1"/>
</dbReference>
<proteinExistence type="predicted"/>
<dbReference type="PROSITE" id="PS50293">
    <property type="entry name" value="TPR_REGION"/>
    <property type="match status" value="1"/>
</dbReference>
<name>A0A0F9AX30_9ZZZZ</name>
<accession>A0A0F9AX30</accession>
<dbReference type="Pfam" id="PF13431">
    <property type="entry name" value="TPR_17"/>
    <property type="match status" value="1"/>
</dbReference>
<comment type="caution">
    <text evidence="1">The sequence shown here is derived from an EMBL/GenBank/DDBJ whole genome shotgun (WGS) entry which is preliminary data.</text>
</comment>
<dbReference type="AlphaFoldDB" id="A0A0F9AX30"/>